<sequence length="129" mass="14256">MNETTRRQRARPSCCLTVIAPPSEPIRHLQLRGKRFAPHAKEASSFASAPRRFACCANGLPRRRGANREANGREIFLIINDDEFVAMDEYTLPHPTIRMHARSKLANPASAAPLGEFSADAVGKMNMLG</sequence>
<dbReference type="EMBL" id="CM016557">
    <property type="protein sequence ID" value="TKW09975.1"/>
    <property type="molecule type" value="Genomic_DNA"/>
</dbReference>
<dbReference type="Gramene" id="TKW09975">
    <property type="protein sequence ID" value="TKW09975"/>
    <property type="gene ID" value="SEVIR_6G137400v2"/>
</dbReference>
<dbReference type="AlphaFoldDB" id="A0A4U6U697"/>
<dbReference type="Proteomes" id="UP000298652">
    <property type="component" value="Chromosome 6"/>
</dbReference>
<protein>
    <submittedName>
        <fullName evidence="1">Uncharacterized protein</fullName>
    </submittedName>
</protein>
<evidence type="ECO:0000313" key="2">
    <source>
        <dbReference type="Proteomes" id="UP000298652"/>
    </source>
</evidence>
<proteinExistence type="predicted"/>
<reference evidence="1" key="1">
    <citation type="submission" date="2019-03" db="EMBL/GenBank/DDBJ databases">
        <title>WGS assembly of Setaria viridis.</title>
        <authorList>
            <person name="Huang P."/>
            <person name="Jenkins J."/>
            <person name="Grimwood J."/>
            <person name="Barry K."/>
            <person name="Healey A."/>
            <person name="Mamidi S."/>
            <person name="Sreedasyam A."/>
            <person name="Shu S."/>
            <person name="Feldman M."/>
            <person name="Wu J."/>
            <person name="Yu Y."/>
            <person name="Chen C."/>
            <person name="Johnson J."/>
            <person name="Rokhsar D."/>
            <person name="Baxter I."/>
            <person name="Schmutz J."/>
            <person name="Brutnell T."/>
            <person name="Kellogg E."/>
        </authorList>
    </citation>
    <scope>NUCLEOTIDE SEQUENCE [LARGE SCALE GENOMIC DNA]</scope>
</reference>
<accession>A0A4U6U697</accession>
<evidence type="ECO:0000313" key="1">
    <source>
        <dbReference type="EMBL" id="TKW09975.1"/>
    </source>
</evidence>
<name>A0A4U6U697_SETVI</name>
<keyword evidence="2" id="KW-1185">Reference proteome</keyword>
<organism evidence="1 2">
    <name type="scientific">Setaria viridis</name>
    <name type="common">Green bristlegrass</name>
    <name type="synonym">Setaria italica subsp. viridis</name>
    <dbReference type="NCBI Taxonomy" id="4556"/>
    <lineage>
        <taxon>Eukaryota</taxon>
        <taxon>Viridiplantae</taxon>
        <taxon>Streptophyta</taxon>
        <taxon>Embryophyta</taxon>
        <taxon>Tracheophyta</taxon>
        <taxon>Spermatophyta</taxon>
        <taxon>Magnoliopsida</taxon>
        <taxon>Liliopsida</taxon>
        <taxon>Poales</taxon>
        <taxon>Poaceae</taxon>
        <taxon>PACMAD clade</taxon>
        <taxon>Panicoideae</taxon>
        <taxon>Panicodae</taxon>
        <taxon>Paniceae</taxon>
        <taxon>Cenchrinae</taxon>
        <taxon>Setaria</taxon>
    </lineage>
</organism>
<gene>
    <name evidence="1" type="ORF">SEVIR_6G137400v2</name>
</gene>